<evidence type="ECO:0000256" key="4">
    <source>
        <dbReference type="ARBA" id="ARBA00022989"/>
    </source>
</evidence>
<dbReference type="NCBIfam" id="NF046075">
    <property type="entry name" value="UpsF"/>
    <property type="match status" value="1"/>
</dbReference>
<keyword evidence="3 6" id="KW-0812">Transmembrane</keyword>
<keyword evidence="9" id="KW-1185">Reference proteome</keyword>
<name>A0A4P2VEB2_9ARCH</name>
<accession>A0A4P2VEB2</accession>
<dbReference type="PANTHER" id="PTHR35402">
    <property type="entry name" value="INTEGRAL MEMBRANE PROTEIN-RELATED"/>
    <property type="match status" value="1"/>
</dbReference>
<dbReference type="PANTHER" id="PTHR35402:SF1">
    <property type="entry name" value="TYPE II SECRETION SYSTEM PROTEIN GSPF DOMAIN-CONTAINING PROTEIN"/>
    <property type="match status" value="1"/>
</dbReference>
<dbReference type="AlphaFoldDB" id="A0A4P2VEB2"/>
<feature type="transmembrane region" description="Helical" evidence="6">
    <location>
        <begin position="374"/>
        <end position="393"/>
    </location>
</feature>
<feature type="domain" description="Type II secretion system protein GspF" evidence="7">
    <location>
        <begin position="410"/>
        <end position="533"/>
    </location>
</feature>
<evidence type="ECO:0000259" key="7">
    <source>
        <dbReference type="Pfam" id="PF00482"/>
    </source>
</evidence>
<reference evidence="8 9" key="1">
    <citation type="journal article" date="2019" name="ISME J.">
        <title>Isolation and characterization of a thermophilic sulfur- and iron-reducing thaumarchaeote from a terrestrial acidic hot spring.</title>
        <authorList>
            <person name="Kato S."/>
            <person name="Itoh T."/>
            <person name="Yuki M."/>
            <person name="Nagamori M."/>
            <person name="Ohnishi M."/>
            <person name="Uematsu K."/>
            <person name="Suzuki K."/>
            <person name="Takashina T."/>
            <person name="Ohkuma M."/>
        </authorList>
    </citation>
    <scope>NUCLEOTIDE SEQUENCE [LARGE SCALE GENOMIC DNA]</scope>
    <source>
        <strain evidence="8 9">NAS-02</strain>
    </source>
</reference>
<evidence type="ECO:0000256" key="2">
    <source>
        <dbReference type="ARBA" id="ARBA00022475"/>
    </source>
</evidence>
<evidence type="ECO:0000313" key="9">
    <source>
        <dbReference type="Proteomes" id="UP000509448"/>
    </source>
</evidence>
<keyword evidence="2" id="KW-1003">Cell membrane</keyword>
<proteinExistence type="predicted"/>
<feature type="transmembrane region" description="Helical" evidence="6">
    <location>
        <begin position="311"/>
        <end position="332"/>
    </location>
</feature>
<dbReference type="Proteomes" id="UP000509448">
    <property type="component" value="Chromosome"/>
</dbReference>
<feature type="transmembrane region" description="Helical" evidence="6">
    <location>
        <begin position="137"/>
        <end position="155"/>
    </location>
</feature>
<keyword evidence="5 6" id="KW-0472">Membrane</keyword>
<evidence type="ECO:0000256" key="5">
    <source>
        <dbReference type="ARBA" id="ARBA00023136"/>
    </source>
</evidence>
<feature type="transmembrane region" description="Helical" evidence="6">
    <location>
        <begin position="593"/>
        <end position="611"/>
    </location>
</feature>
<dbReference type="KEGG" id="ccai:NAS2_1062"/>
<feature type="transmembrane region" description="Helical" evidence="6">
    <location>
        <begin position="286"/>
        <end position="305"/>
    </location>
</feature>
<feature type="transmembrane region" description="Helical" evidence="6">
    <location>
        <begin position="348"/>
        <end position="368"/>
    </location>
</feature>
<feature type="transmembrane region" description="Helical" evidence="6">
    <location>
        <begin position="112"/>
        <end position="131"/>
    </location>
</feature>
<keyword evidence="4 6" id="KW-1133">Transmembrane helix</keyword>
<feature type="domain" description="Type II secretion system protein GspF" evidence="7">
    <location>
        <begin position="175"/>
        <end position="299"/>
    </location>
</feature>
<feature type="transmembrane region" description="Helical" evidence="6">
    <location>
        <begin position="514"/>
        <end position="540"/>
    </location>
</feature>
<feature type="transmembrane region" description="Helical" evidence="6">
    <location>
        <begin position="32"/>
        <end position="50"/>
    </location>
</feature>
<protein>
    <recommendedName>
        <fullName evidence="7">Type II secretion system protein GspF domain-containing protein</fullName>
    </recommendedName>
</protein>
<dbReference type="Pfam" id="PF00482">
    <property type="entry name" value="T2SSF"/>
    <property type="match status" value="2"/>
</dbReference>
<dbReference type="GO" id="GO:0005886">
    <property type="term" value="C:plasma membrane"/>
    <property type="evidence" value="ECO:0007669"/>
    <property type="project" value="UniProtKB-SubCell"/>
</dbReference>
<dbReference type="InterPro" id="IPR018076">
    <property type="entry name" value="T2SS_GspF_dom"/>
</dbReference>
<sequence>MVTAPLAVLAAWVGYYIATVARASWEASLLSAALMGISVGWLMAGFALYYEQMRSERISIPKRPKVRPAKVGKRNKHLDRIATRLARGHSEDILRAGINVTPSTFYYRWVRIAAYSLVAAAPAGIVFAYLLHSPLPLVAIAAPFIVLFIGPDIVVRNAASDRRSGAEDELPFLALYMSVLSSAGITLYEGMKRLIGRGIYKRLEADAVYLQRSVEFMGDDEMSAVDRLARAHPSRAVRDFLYGYSSEIRSGGDVAGYFSDRAEELLRWLQFRFERYSDSVSDMGEMMTAMFFVLPAIVLTTAFISPGASMGLVWLMGGLAIPIIGLLVMMIIRSNQPKTGDKFEGNTYMGIAAGAVAGVASYMVSMVAHASLPLWAPLAAALVSGSIAFGVPVQMKVRAINEEERSLPDFLRDVTEYRKAGYTVSRAIMALSQEGKYSKPLQVFLRRLSASIQMGLRLPEVKARANSWLVNQIVFLLGQVEESGGGTPRDFETMHAFVERYVMAKRMARGRMRLYQMLAIGTPMGLAFLIWIMATFLTKFQLPSLPGAPSLLATSIPPGLFSAAYVMVITAAAFMALSAGTASDFTPLNTTRIAVSVLIAALVVFVVSYYGSALSALMPTSVPGMFALAAPWA</sequence>
<comment type="subcellular location">
    <subcellularLocation>
        <location evidence="1">Cell membrane</location>
        <topology evidence="1">Multi-pass membrane protein</topology>
    </subcellularLocation>
</comment>
<evidence type="ECO:0000256" key="3">
    <source>
        <dbReference type="ARBA" id="ARBA00022692"/>
    </source>
</evidence>
<dbReference type="InterPro" id="IPR056569">
    <property type="entry name" value="ArlJ-like"/>
</dbReference>
<gene>
    <name evidence="8" type="ORF">NAS2_1062</name>
</gene>
<organism evidence="8 9">
    <name type="scientific">Conexivisphaera calida</name>
    <dbReference type="NCBI Taxonomy" id="1874277"/>
    <lineage>
        <taxon>Archaea</taxon>
        <taxon>Nitrososphaerota</taxon>
        <taxon>Conexivisphaeria</taxon>
        <taxon>Conexivisphaerales</taxon>
        <taxon>Conexivisphaeraceae</taxon>
        <taxon>Conexivisphaera</taxon>
    </lineage>
</organism>
<evidence type="ECO:0000313" key="8">
    <source>
        <dbReference type="EMBL" id="BBE42451.1"/>
    </source>
</evidence>
<evidence type="ECO:0000256" key="6">
    <source>
        <dbReference type="SAM" id="Phobius"/>
    </source>
</evidence>
<evidence type="ECO:0000256" key="1">
    <source>
        <dbReference type="ARBA" id="ARBA00004651"/>
    </source>
</evidence>
<dbReference type="EMBL" id="AP018732">
    <property type="protein sequence ID" value="BBE42451.1"/>
    <property type="molecule type" value="Genomic_DNA"/>
</dbReference>
<feature type="transmembrane region" description="Helical" evidence="6">
    <location>
        <begin position="560"/>
        <end position="581"/>
    </location>
</feature>